<gene>
    <name evidence="8" type="primary">ATR1_3</name>
    <name evidence="8" type="ORF">LTR91_016384</name>
</gene>
<feature type="transmembrane region" description="Helical" evidence="6">
    <location>
        <begin position="200"/>
        <end position="219"/>
    </location>
</feature>
<dbReference type="PANTHER" id="PTHR42718">
    <property type="entry name" value="MAJOR FACILITATOR SUPERFAMILY MULTIDRUG TRANSPORTER MFSC"/>
    <property type="match status" value="1"/>
</dbReference>
<keyword evidence="4 6" id="KW-0472">Membrane</keyword>
<evidence type="ECO:0000256" key="2">
    <source>
        <dbReference type="ARBA" id="ARBA00022692"/>
    </source>
</evidence>
<feature type="transmembrane region" description="Helical" evidence="6">
    <location>
        <begin position="166"/>
        <end position="188"/>
    </location>
</feature>
<dbReference type="PANTHER" id="PTHR42718:SF1">
    <property type="entry name" value="LOW AFFINITY AMMONIUM TRANSPORTER"/>
    <property type="match status" value="1"/>
</dbReference>
<feature type="transmembrane region" description="Helical" evidence="6">
    <location>
        <begin position="533"/>
        <end position="554"/>
    </location>
</feature>
<reference evidence="8" key="1">
    <citation type="submission" date="2023-06" db="EMBL/GenBank/DDBJ databases">
        <title>Black Yeasts Isolated from many extreme environments.</title>
        <authorList>
            <person name="Coleine C."/>
            <person name="Stajich J.E."/>
            <person name="Selbmann L."/>
        </authorList>
    </citation>
    <scope>NUCLEOTIDE SEQUENCE</scope>
    <source>
        <strain evidence="8">CCFEE 5200</strain>
    </source>
</reference>
<feature type="compositionally biased region" description="Basic and acidic residues" evidence="5">
    <location>
        <begin position="61"/>
        <end position="71"/>
    </location>
</feature>
<dbReference type="InterPro" id="IPR020846">
    <property type="entry name" value="MFS_dom"/>
</dbReference>
<feature type="transmembrane region" description="Helical" evidence="6">
    <location>
        <begin position="453"/>
        <end position="479"/>
    </location>
</feature>
<evidence type="ECO:0000313" key="9">
    <source>
        <dbReference type="Proteomes" id="UP001175353"/>
    </source>
</evidence>
<evidence type="ECO:0000259" key="7">
    <source>
        <dbReference type="PROSITE" id="PS50850"/>
    </source>
</evidence>
<evidence type="ECO:0000256" key="3">
    <source>
        <dbReference type="ARBA" id="ARBA00022989"/>
    </source>
</evidence>
<dbReference type="Gene3D" id="1.20.1250.20">
    <property type="entry name" value="MFS general substrate transporter like domains"/>
    <property type="match status" value="2"/>
</dbReference>
<feature type="transmembrane region" description="Helical" evidence="6">
    <location>
        <begin position="135"/>
        <end position="154"/>
    </location>
</feature>
<dbReference type="PROSITE" id="PS50850">
    <property type="entry name" value="MFS"/>
    <property type="match status" value="1"/>
</dbReference>
<feature type="transmembrane region" description="Helical" evidence="6">
    <location>
        <begin position="295"/>
        <end position="314"/>
    </location>
</feature>
<keyword evidence="3 6" id="KW-1133">Transmembrane helix</keyword>
<evidence type="ECO:0000256" key="6">
    <source>
        <dbReference type="SAM" id="Phobius"/>
    </source>
</evidence>
<keyword evidence="2 6" id="KW-0812">Transmembrane</keyword>
<feature type="transmembrane region" description="Helical" evidence="6">
    <location>
        <begin position="428"/>
        <end position="447"/>
    </location>
</feature>
<dbReference type="Proteomes" id="UP001175353">
    <property type="component" value="Unassembled WGS sequence"/>
</dbReference>
<dbReference type="InterPro" id="IPR011701">
    <property type="entry name" value="MFS"/>
</dbReference>
<organism evidence="8 9">
    <name type="scientific">Friedmanniomyces endolithicus</name>
    <dbReference type="NCBI Taxonomy" id="329885"/>
    <lineage>
        <taxon>Eukaryota</taxon>
        <taxon>Fungi</taxon>
        <taxon>Dikarya</taxon>
        <taxon>Ascomycota</taxon>
        <taxon>Pezizomycotina</taxon>
        <taxon>Dothideomycetes</taxon>
        <taxon>Dothideomycetidae</taxon>
        <taxon>Mycosphaerellales</taxon>
        <taxon>Teratosphaeriaceae</taxon>
        <taxon>Friedmanniomyces</taxon>
    </lineage>
</organism>
<evidence type="ECO:0000313" key="8">
    <source>
        <dbReference type="EMBL" id="KAK0969329.1"/>
    </source>
</evidence>
<feature type="transmembrane region" description="Helical" evidence="6">
    <location>
        <begin position="226"/>
        <end position="251"/>
    </location>
</feature>
<feature type="transmembrane region" description="Helical" evidence="6">
    <location>
        <begin position="397"/>
        <end position="421"/>
    </location>
</feature>
<name>A0AAN6K8L2_9PEZI</name>
<evidence type="ECO:0000256" key="1">
    <source>
        <dbReference type="ARBA" id="ARBA00004141"/>
    </source>
</evidence>
<dbReference type="EMBL" id="JAUJLE010000198">
    <property type="protein sequence ID" value="KAK0969329.1"/>
    <property type="molecule type" value="Genomic_DNA"/>
</dbReference>
<feature type="compositionally biased region" description="Low complexity" evidence="5">
    <location>
        <begin position="36"/>
        <end position="48"/>
    </location>
</feature>
<sequence>MAATSSMATGRELDTEYDEKTSEVPASYKAETILHAPSTSTPTAQQPTESKHENSPISPASHRDSEDDSPSRTRSQASELRRIASLNQAVSLPREILVVGLICLSQLLTQVAFGDTIVILHVIGQSFGVLNPGTQAWLVAGYSLTVGTFILVFGRMGDVFGYKRMLVIGYSWFAFWSMVAGLAVYSNYVLFVFARVLQGIGPSICLPNGLALLGALYDAGNRKNMAFAMFGACAPSGSVLGAASAGVYALAWWPWTYWSLSITLAIVAVCAAFLIPDPQVKVELPRSIRGFIEELDLYAAGVGILGLVLINFAWNQAPIVGWSSPYVSVCLALGVLLVPVFFYLEIKVAPKPLLPFSVFTTTNAFVLSCIACGWGNFGIWALYLFNLLETLRGLSPLLVVAYISPLVISGAIAAIMTGLLLSHLRPAWLMVIAMCAFLLGNLLTATVPPHQIYWGQFFVTTIVAPFGMDMSFPAATVYLSNSIEKSKQGVAASLVMTIVNYSISLGLGFAGTVGVNVNRGGKTPEDILRGYRGALYMGTGLCVLGLAVSIVFVAKTYWDERKVEQKPADTESKAAATE</sequence>
<feature type="transmembrane region" description="Helical" evidence="6">
    <location>
        <begin position="326"/>
        <end position="344"/>
    </location>
</feature>
<keyword evidence="9" id="KW-1185">Reference proteome</keyword>
<feature type="transmembrane region" description="Helical" evidence="6">
    <location>
        <begin position="96"/>
        <end position="123"/>
    </location>
</feature>
<dbReference type="CDD" id="cd17476">
    <property type="entry name" value="MFS_Amf1_MDR_like"/>
    <property type="match status" value="1"/>
</dbReference>
<dbReference type="GO" id="GO:0022857">
    <property type="term" value="F:transmembrane transporter activity"/>
    <property type="evidence" value="ECO:0007669"/>
    <property type="project" value="InterPro"/>
</dbReference>
<feature type="region of interest" description="Disordered" evidence="5">
    <location>
        <begin position="1"/>
        <end position="77"/>
    </location>
</feature>
<accession>A0AAN6K8L2</accession>
<feature type="compositionally biased region" description="Basic and acidic residues" evidence="5">
    <location>
        <begin position="11"/>
        <end position="22"/>
    </location>
</feature>
<feature type="transmembrane region" description="Helical" evidence="6">
    <location>
        <begin position="491"/>
        <end position="513"/>
    </location>
</feature>
<proteinExistence type="predicted"/>
<dbReference type="Pfam" id="PF07690">
    <property type="entry name" value="MFS_1"/>
    <property type="match status" value="1"/>
</dbReference>
<dbReference type="GO" id="GO:0016020">
    <property type="term" value="C:membrane"/>
    <property type="evidence" value="ECO:0007669"/>
    <property type="project" value="UniProtKB-SubCell"/>
</dbReference>
<comment type="caution">
    <text evidence="8">The sequence shown here is derived from an EMBL/GenBank/DDBJ whole genome shotgun (WGS) entry which is preliminary data.</text>
</comment>
<comment type="subcellular location">
    <subcellularLocation>
        <location evidence="1">Membrane</location>
        <topology evidence="1">Multi-pass membrane protein</topology>
    </subcellularLocation>
</comment>
<feature type="domain" description="Major facilitator superfamily (MFS) profile" evidence="7">
    <location>
        <begin position="98"/>
        <end position="557"/>
    </location>
</feature>
<dbReference type="InterPro" id="IPR036259">
    <property type="entry name" value="MFS_trans_sf"/>
</dbReference>
<dbReference type="AlphaFoldDB" id="A0AAN6K8L2"/>
<protein>
    <submittedName>
        <fullName evidence="8">Multidrug-resistance type transporter aminotriazole resistance</fullName>
    </submittedName>
</protein>
<evidence type="ECO:0000256" key="5">
    <source>
        <dbReference type="SAM" id="MobiDB-lite"/>
    </source>
</evidence>
<dbReference type="SUPFAM" id="SSF103473">
    <property type="entry name" value="MFS general substrate transporter"/>
    <property type="match status" value="1"/>
</dbReference>
<feature type="transmembrane region" description="Helical" evidence="6">
    <location>
        <begin position="364"/>
        <end position="385"/>
    </location>
</feature>
<evidence type="ECO:0000256" key="4">
    <source>
        <dbReference type="ARBA" id="ARBA00023136"/>
    </source>
</evidence>
<feature type="transmembrane region" description="Helical" evidence="6">
    <location>
        <begin position="257"/>
        <end position="275"/>
    </location>
</feature>